<dbReference type="Proteomes" id="UP000025229">
    <property type="component" value="Plasmid 3"/>
</dbReference>
<sequence length="39" mass="4186">MRPRPPPQWTAAASRATKAPRMAPTILLSPSRGALPEGF</sequence>
<gene>
    <name evidence="1" type="ORF">RradSPS_3102</name>
</gene>
<reference evidence="1 2" key="1">
    <citation type="submission" date="2014-03" db="EMBL/GenBank/DDBJ databases">
        <title>Complete genome sequence of the Radio-Resistant Rubrobacter radiotolerans RSPS-4.</title>
        <authorList>
            <person name="Egas C.C."/>
            <person name="Barroso C.C."/>
            <person name="Froufe H.J.C."/>
            <person name="Pacheco J.J."/>
            <person name="Albuquerque L.L."/>
            <person name="da Costa M.M.S."/>
        </authorList>
    </citation>
    <scope>NUCLEOTIDE SEQUENCE [LARGE SCALE GENOMIC DNA]</scope>
    <source>
        <strain evidence="1 2">RSPS-4</strain>
        <plasmid evidence="1 2">3</plasmid>
    </source>
</reference>
<geneLocation type="plasmid" evidence="1">
    <name>3</name>
</geneLocation>
<keyword evidence="2" id="KW-1185">Reference proteome</keyword>
<organism evidence="1 2">
    <name type="scientific">Rubrobacter radiotolerans</name>
    <name type="common">Arthrobacter radiotolerans</name>
    <dbReference type="NCBI Taxonomy" id="42256"/>
    <lineage>
        <taxon>Bacteria</taxon>
        <taxon>Bacillati</taxon>
        <taxon>Actinomycetota</taxon>
        <taxon>Rubrobacteria</taxon>
        <taxon>Rubrobacterales</taxon>
        <taxon>Rubrobacteraceae</taxon>
        <taxon>Rubrobacter</taxon>
    </lineage>
</organism>
<evidence type="ECO:0000313" key="1">
    <source>
        <dbReference type="EMBL" id="AHY48385.1"/>
    </source>
</evidence>
<dbReference type="AlphaFoldDB" id="A0A023X8M4"/>
<proteinExistence type="predicted"/>
<evidence type="ECO:0000313" key="2">
    <source>
        <dbReference type="Proteomes" id="UP000025229"/>
    </source>
</evidence>
<dbReference type="EMBL" id="CP007517">
    <property type="protein sequence ID" value="AHY48385.1"/>
    <property type="molecule type" value="Genomic_DNA"/>
</dbReference>
<name>A0A023X8M4_RUBRA</name>
<keyword evidence="1" id="KW-0614">Plasmid</keyword>
<dbReference type="HOGENOM" id="CLU_3316404_0_0_11"/>
<protein>
    <submittedName>
        <fullName evidence="1">Uncharacterized protein</fullName>
    </submittedName>
</protein>
<accession>A0A023X8M4</accession>
<dbReference type="KEGG" id="rrd:RradSPS_3102"/>